<dbReference type="Proteomes" id="UP000758155">
    <property type="component" value="Unassembled WGS sequence"/>
</dbReference>
<feature type="region of interest" description="Disordered" evidence="1">
    <location>
        <begin position="484"/>
        <end position="503"/>
    </location>
</feature>
<proteinExistence type="predicted"/>
<evidence type="ECO:0000256" key="1">
    <source>
        <dbReference type="SAM" id="MobiDB-lite"/>
    </source>
</evidence>
<protein>
    <submittedName>
        <fullName evidence="2">Uncharacterized protein</fullName>
    </submittedName>
</protein>
<dbReference type="AlphaFoldDB" id="A0A9P4WLS7"/>
<reference evidence="2" key="1">
    <citation type="submission" date="2019-04" db="EMBL/GenBank/DDBJ databases">
        <title>Sequencing of skin fungus with MAO and IRED activity.</title>
        <authorList>
            <person name="Marsaioli A.J."/>
            <person name="Bonatto J.M.C."/>
            <person name="Reis Junior O."/>
        </authorList>
    </citation>
    <scope>NUCLEOTIDE SEQUENCE</scope>
    <source>
        <strain evidence="2">28M1</strain>
    </source>
</reference>
<evidence type="ECO:0000313" key="3">
    <source>
        <dbReference type="Proteomes" id="UP000758155"/>
    </source>
</evidence>
<sequence length="667" mass="74432">MGMASVPAAQRPTSPPAPCVNESIERSSSALPPHNPTVDTRSSMPEAVLGSANTTAASETTEKTPTAVVSPIPHALTTAVEGCSDLEAEEAIELNQPAIPEADITLGIVVTANQNVHEKAIAEHTLAAEREESYHHAAAELPTADEIEAIVVVKACEPKHEIPTPTRLEHLTATTQEQVITPAAGPDEEKDDQQTHDDVQTSYVNGREAIAEDGEDGEDDSFGEDEDTAVESKSHERNPVEPSRSVPPHMHPAFRTPTIPHSNTSDARPHWPAPIPRPARGYYPPVSHQPSRPLLNYDELQRAKSELRKARSDLDFERKVNVEMRKTVGTEKQASVGAAMADTLNDLLQKQADALAEKSRVQDKERDLQYREQKVTQIETYLANGQKQLKWQLEQQGIRAMSKVEEANLWHQVELQMKHRLSEIEGKIEIQVERLRHQEAAQEIREQQYKILIRNALENELREQLAQDMQAKITDVRDTKAAYENGLTDDKKSKDTKSSEDEHKQDFLKGYAACYRALTNLHKVRTGKTAVDSPDIAFLFDPTHPENPYNVGLDIGRTVAVLAKIDNAVEEVPVASHEQARLVKQYPSIQTREAQQGHQIQQEQPHLRQLCIYTFHFRGTNPKATSKAPRAGTMGRMVDGVYAGRRTIRYEEDFEDEPPAPDLIDLY</sequence>
<organism evidence="2 3">
    <name type="scientific">Didymella heteroderae</name>
    <dbReference type="NCBI Taxonomy" id="1769908"/>
    <lineage>
        <taxon>Eukaryota</taxon>
        <taxon>Fungi</taxon>
        <taxon>Dikarya</taxon>
        <taxon>Ascomycota</taxon>
        <taxon>Pezizomycotina</taxon>
        <taxon>Dothideomycetes</taxon>
        <taxon>Pleosporomycetidae</taxon>
        <taxon>Pleosporales</taxon>
        <taxon>Pleosporineae</taxon>
        <taxon>Didymellaceae</taxon>
        <taxon>Didymella</taxon>
    </lineage>
</organism>
<feature type="compositionally biased region" description="Acidic residues" evidence="1">
    <location>
        <begin position="211"/>
        <end position="229"/>
    </location>
</feature>
<feature type="compositionally biased region" description="Basic and acidic residues" evidence="1">
    <location>
        <begin position="488"/>
        <end position="503"/>
    </location>
</feature>
<comment type="caution">
    <text evidence="2">The sequence shown here is derived from an EMBL/GenBank/DDBJ whole genome shotgun (WGS) entry which is preliminary data.</text>
</comment>
<evidence type="ECO:0000313" key="2">
    <source>
        <dbReference type="EMBL" id="KAF3035948.1"/>
    </source>
</evidence>
<keyword evidence="3" id="KW-1185">Reference proteome</keyword>
<accession>A0A9P4WLS7</accession>
<feature type="region of interest" description="Disordered" evidence="1">
    <location>
        <begin position="183"/>
        <end position="293"/>
    </location>
</feature>
<dbReference type="OrthoDB" id="3794025at2759"/>
<dbReference type="EMBL" id="SWKV01000054">
    <property type="protein sequence ID" value="KAF3035948.1"/>
    <property type="molecule type" value="Genomic_DNA"/>
</dbReference>
<gene>
    <name evidence="2" type="ORF">E8E12_005943</name>
</gene>
<feature type="region of interest" description="Disordered" evidence="1">
    <location>
        <begin position="1"/>
        <end position="43"/>
    </location>
</feature>
<feature type="compositionally biased region" description="Basic and acidic residues" evidence="1">
    <location>
        <begin position="230"/>
        <end position="239"/>
    </location>
</feature>
<name>A0A9P4WLS7_9PLEO</name>